<keyword evidence="4 6" id="KW-0472">Membrane</keyword>
<evidence type="ECO:0000256" key="2">
    <source>
        <dbReference type="ARBA" id="ARBA00022692"/>
    </source>
</evidence>
<reference evidence="7 8" key="1">
    <citation type="submission" date="2020-07" db="EMBL/GenBank/DDBJ databases">
        <title>Telomere length de novo assembly of all 7 chromosomes of the fungus, Metarhizium brunneum, using a novel assembly pipeline.</title>
        <authorList>
            <person name="Saud z."/>
            <person name="Kortsinoglou A."/>
            <person name="Kouvelis V.N."/>
            <person name="Butt T.M."/>
        </authorList>
    </citation>
    <scope>NUCLEOTIDE SEQUENCE [LARGE SCALE GENOMIC DNA]</scope>
    <source>
        <strain evidence="7 8">4556</strain>
    </source>
</reference>
<accession>A0A7D5Z0D4</accession>
<evidence type="ECO:0000256" key="6">
    <source>
        <dbReference type="SAM" id="Phobius"/>
    </source>
</evidence>
<name>A0A7D5Z0D4_9HYPO</name>
<dbReference type="Gene3D" id="1.20.58.340">
    <property type="entry name" value="Magnesium transport protein CorA, transmembrane region"/>
    <property type="match status" value="1"/>
</dbReference>
<feature type="coiled-coil region" evidence="5">
    <location>
        <begin position="418"/>
        <end position="445"/>
    </location>
</feature>
<dbReference type="EMBL" id="CP058935">
    <property type="protein sequence ID" value="QLI70444.1"/>
    <property type="molecule type" value="Genomic_DNA"/>
</dbReference>
<evidence type="ECO:0000256" key="4">
    <source>
        <dbReference type="ARBA" id="ARBA00023136"/>
    </source>
</evidence>
<sequence length="539" mass="60996">MKHAAVKYAELVKEFSNLPDGRGANHALLARFFGKLLQHWSTSPELPQQAEDFALSYIFYDSKAAQNEARWTLNKAVKYESCLDFVTKTNSETSKSLSRLLFLRGFPSAEWLGVIGARYRIDSEFFMRFLHFKPARDTTPNYSLPALPAATWNILEFLIVTIGERKVLPGLVDQSTINTMRKEAGLQLQVHHDLLRGNDGVAVASSVVRDISIIDHSCFALEQCIWICLQPLLIKDSDGGRWTLVVWTDAGRTTSVKSILDLNVLPKEFQTEAISLLPVIDYKPSTALAAQRYTSLGHVYPIKGAEAASQLCDGYGRTLHEDVMASDPLYALTEVFNVTTASVNQFLNLIEHKLSGFTDDEHYDDFDMLSNLRYSKDVLYRQQRQLEQVSAWPKLHQLLGGIGWRTTSTEDPKASQAAKSILQRYEYLQTRVQKLQAQCQDAISNLMNNINLKEVRNSYEQSKRIGKLTFLAFLFAPLSFTTSFFAMNIGLQNLTLKTWLAVTIGLLSITFFLVVVNFSGWIKLLQNKMHHATKKARYL</sequence>
<dbReference type="InterPro" id="IPR002523">
    <property type="entry name" value="MgTranspt_CorA/ZnTranspt_ZntB"/>
</dbReference>
<keyword evidence="3 6" id="KW-1133">Transmembrane helix</keyword>
<feature type="transmembrane region" description="Helical" evidence="6">
    <location>
        <begin position="499"/>
        <end position="525"/>
    </location>
</feature>
<dbReference type="AlphaFoldDB" id="A0A7D5Z0D4"/>
<dbReference type="Proteomes" id="UP000510686">
    <property type="component" value="Chromosome 4"/>
</dbReference>
<evidence type="ECO:0000256" key="1">
    <source>
        <dbReference type="ARBA" id="ARBA00004141"/>
    </source>
</evidence>
<keyword evidence="8" id="KW-1185">Reference proteome</keyword>
<protein>
    <submittedName>
        <fullName evidence="7">Uncharacterized protein</fullName>
    </submittedName>
</protein>
<dbReference type="Pfam" id="PF01544">
    <property type="entry name" value="CorA"/>
    <property type="match status" value="1"/>
</dbReference>
<feature type="transmembrane region" description="Helical" evidence="6">
    <location>
        <begin position="468"/>
        <end position="487"/>
    </location>
</feature>
<evidence type="ECO:0000256" key="5">
    <source>
        <dbReference type="SAM" id="Coils"/>
    </source>
</evidence>
<dbReference type="RefSeq" id="XP_065987010.1">
    <property type="nucleotide sequence ID" value="XM_066131161.1"/>
</dbReference>
<evidence type="ECO:0000256" key="3">
    <source>
        <dbReference type="ARBA" id="ARBA00022989"/>
    </source>
</evidence>
<keyword evidence="2 6" id="KW-0812">Transmembrane</keyword>
<organism evidence="7 8">
    <name type="scientific">Metarhizium brunneum</name>
    <dbReference type="NCBI Taxonomy" id="500148"/>
    <lineage>
        <taxon>Eukaryota</taxon>
        <taxon>Fungi</taxon>
        <taxon>Dikarya</taxon>
        <taxon>Ascomycota</taxon>
        <taxon>Pezizomycotina</taxon>
        <taxon>Sordariomycetes</taxon>
        <taxon>Hypocreomycetidae</taxon>
        <taxon>Hypocreales</taxon>
        <taxon>Clavicipitaceae</taxon>
        <taxon>Metarhizium</taxon>
    </lineage>
</organism>
<dbReference type="GeneID" id="26247867"/>
<dbReference type="KEGG" id="mbrn:26247867"/>
<dbReference type="GO" id="GO:0046873">
    <property type="term" value="F:metal ion transmembrane transporter activity"/>
    <property type="evidence" value="ECO:0007669"/>
    <property type="project" value="InterPro"/>
</dbReference>
<comment type="subcellular location">
    <subcellularLocation>
        <location evidence="1">Membrane</location>
        <topology evidence="1">Multi-pass membrane protein</topology>
    </subcellularLocation>
</comment>
<evidence type="ECO:0000313" key="7">
    <source>
        <dbReference type="EMBL" id="QLI70444.1"/>
    </source>
</evidence>
<dbReference type="OrthoDB" id="3231000at2759"/>
<dbReference type="SUPFAM" id="SSF144083">
    <property type="entry name" value="Magnesium transport protein CorA, transmembrane region"/>
    <property type="match status" value="1"/>
</dbReference>
<proteinExistence type="predicted"/>
<keyword evidence="5" id="KW-0175">Coiled coil</keyword>
<evidence type="ECO:0000313" key="8">
    <source>
        <dbReference type="Proteomes" id="UP000510686"/>
    </source>
</evidence>
<dbReference type="InterPro" id="IPR045863">
    <property type="entry name" value="CorA_TM1_TM2"/>
</dbReference>
<gene>
    <name evidence="7" type="ORF">G6M90_00g080790</name>
</gene>
<dbReference type="GO" id="GO:0016020">
    <property type="term" value="C:membrane"/>
    <property type="evidence" value="ECO:0007669"/>
    <property type="project" value="UniProtKB-SubCell"/>
</dbReference>